<dbReference type="Pfam" id="PF01814">
    <property type="entry name" value="Hemerythrin"/>
    <property type="match status" value="1"/>
</dbReference>
<dbReference type="InterPro" id="IPR012312">
    <property type="entry name" value="Hemerythrin-like"/>
</dbReference>
<feature type="domain" description="Hemerythrin-like" evidence="1">
    <location>
        <begin position="7"/>
        <end position="124"/>
    </location>
</feature>
<sequence length="148" mass="16584">MNAISSYLGSDHTRCDDFFIQAETNVSNGAWEQAEVSLAQFTEALERHFTMEEKVMFPEFEQATGSSAGPTAVMRMEHQQLRSIVALMRDALAARDAESYLGHSETLNTMMQQHNMKEESILYLMADRVLSGRQEEIISAMTSIDAPA</sequence>
<keyword evidence="3" id="KW-1185">Reference proteome</keyword>
<evidence type="ECO:0000313" key="2">
    <source>
        <dbReference type="EMBL" id="KIF81438.1"/>
    </source>
</evidence>
<accession>A0A0C1Y2Y2</accession>
<dbReference type="EMBL" id="JWJG01000028">
    <property type="protein sequence ID" value="KIF81438.1"/>
    <property type="molecule type" value="Genomic_DNA"/>
</dbReference>
<dbReference type="STRING" id="709839.TSA66_12475"/>
<dbReference type="GO" id="GO:0005886">
    <property type="term" value="C:plasma membrane"/>
    <property type="evidence" value="ECO:0007669"/>
    <property type="project" value="TreeGrafter"/>
</dbReference>
<protein>
    <recommendedName>
        <fullName evidence="1">Hemerythrin-like domain-containing protein</fullName>
    </recommendedName>
</protein>
<reference evidence="2 3" key="1">
    <citation type="submission" date="2014-12" db="EMBL/GenBank/DDBJ databases">
        <title>Denitrispirillum autotrophicum gen. nov., sp. nov., Denitrifying, Facultatively Autotrophic Bacteria Isolated from Rice Paddy Soil.</title>
        <authorList>
            <person name="Ishii S."/>
            <person name="Ashida N."/>
            <person name="Ohno H."/>
            <person name="Otsuka S."/>
            <person name="Yokota A."/>
            <person name="Senoo K."/>
        </authorList>
    </citation>
    <scope>NUCLEOTIDE SEQUENCE [LARGE SCALE GENOMIC DNA]</scope>
    <source>
        <strain evidence="2 3">TSA66</strain>
    </source>
</reference>
<dbReference type="PANTHER" id="PTHR39966">
    <property type="entry name" value="BLL2471 PROTEIN-RELATED"/>
    <property type="match status" value="1"/>
</dbReference>
<dbReference type="Gene3D" id="1.20.120.520">
    <property type="entry name" value="nmb1532 protein domain like"/>
    <property type="match status" value="1"/>
</dbReference>
<dbReference type="OrthoDB" id="9792554at2"/>
<name>A0A0C1Y2Y2_9BURK</name>
<organism evidence="2 3">
    <name type="scientific">Noviherbaspirillum autotrophicum</name>
    <dbReference type="NCBI Taxonomy" id="709839"/>
    <lineage>
        <taxon>Bacteria</taxon>
        <taxon>Pseudomonadati</taxon>
        <taxon>Pseudomonadota</taxon>
        <taxon>Betaproteobacteria</taxon>
        <taxon>Burkholderiales</taxon>
        <taxon>Oxalobacteraceae</taxon>
        <taxon>Noviherbaspirillum</taxon>
    </lineage>
</organism>
<dbReference type="AlphaFoldDB" id="A0A0C1Y2Y2"/>
<gene>
    <name evidence="2" type="ORF">TSA66_12475</name>
</gene>
<evidence type="ECO:0000313" key="3">
    <source>
        <dbReference type="Proteomes" id="UP000031572"/>
    </source>
</evidence>
<comment type="caution">
    <text evidence="2">The sequence shown here is derived from an EMBL/GenBank/DDBJ whole genome shotgun (WGS) entry which is preliminary data.</text>
</comment>
<evidence type="ECO:0000259" key="1">
    <source>
        <dbReference type="Pfam" id="PF01814"/>
    </source>
</evidence>
<dbReference type="RefSeq" id="WP_040040265.1">
    <property type="nucleotide sequence ID" value="NZ_JWJG01000028.1"/>
</dbReference>
<dbReference type="PANTHER" id="PTHR39966:SF3">
    <property type="entry name" value="DUF438 DOMAIN-CONTAINING PROTEIN"/>
    <property type="match status" value="1"/>
</dbReference>
<dbReference type="Proteomes" id="UP000031572">
    <property type="component" value="Unassembled WGS sequence"/>
</dbReference>
<proteinExistence type="predicted"/>